<dbReference type="PANTHER" id="PTHR30154">
    <property type="entry name" value="LEUCINE-RESPONSIVE REGULATORY PROTEIN"/>
    <property type="match status" value="1"/>
</dbReference>
<keyword evidence="3" id="KW-0804">Transcription</keyword>
<dbReference type="AlphaFoldDB" id="A0A238J6T4"/>
<dbReference type="SUPFAM" id="SSF46785">
    <property type="entry name" value="Winged helix' DNA-binding domain"/>
    <property type="match status" value="1"/>
</dbReference>
<dbReference type="GO" id="GO:0006355">
    <property type="term" value="P:regulation of DNA-templated transcription"/>
    <property type="evidence" value="ECO:0007669"/>
    <property type="project" value="UniProtKB-ARBA"/>
</dbReference>
<dbReference type="InterPro" id="IPR036388">
    <property type="entry name" value="WH-like_DNA-bd_sf"/>
</dbReference>
<evidence type="ECO:0000256" key="3">
    <source>
        <dbReference type="ARBA" id="ARBA00023163"/>
    </source>
</evidence>
<dbReference type="PANTHER" id="PTHR30154:SF34">
    <property type="entry name" value="TRANSCRIPTIONAL REGULATOR AZLB"/>
    <property type="match status" value="1"/>
</dbReference>
<dbReference type="SUPFAM" id="SSF54909">
    <property type="entry name" value="Dimeric alpha+beta barrel"/>
    <property type="match status" value="1"/>
</dbReference>
<dbReference type="GO" id="GO:0043565">
    <property type="term" value="F:sequence-specific DNA binding"/>
    <property type="evidence" value="ECO:0007669"/>
    <property type="project" value="InterPro"/>
</dbReference>
<name>A0A238J6T4_9RHOB</name>
<dbReference type="InterPro" id="IPR000485">
    <property type="entry name" value="AsnC-type_HTH_dom"/>
</dbReference>
<proteinExistence type="predicted"/>
<keyword evidence="1" id="KW-0805">Transcription regulation</keyword>
<feature type="domain" description="HTH asnC-type" evidence="4">
    <location>
        <begin position="14"/>
        <end position="75"/>
    </location>
</feature>
<evidence type="ECO:0000313" key="6">
    <source>
        <dbReference type="Proteomes" id="UP000225972"/>
    </source>
</evidence>
<dbReference type="SMART" id="SM00344">
    <property type="entry name" value="HTH_ASNC"/>
    <property type="match status" value="1"/>
</dbReference>
<evidence type="ECO:0000259" key="4">
    <source>
        <dbReference type="PROSITE" id="PS50956"/>
    </source>
</evidence>
<evidence type="ECO:0000256" key="2">
    <source>
        <dbReference type="ARBA" id="ARBA00023125"/>
    </source>
</evidence>
<dbReference type="PROSITE" id="PS50956">
    <property type="entry name" value="HTH_ASNC_2"/>
    <property type="match status" value="1"/>
</dbReference>
<dbReference type="InterPro" id="IPR036390">
    <property type="entry name" value="WH_DNA-bd_sf"/>
</dbReference>
<dbReference type="InterPro" id="IPR019887">
    <property type="entry name" value="Tscrpt_reg_AsnC/Lrp_C"/>
</dbReference>
<reference evidence="6" key="1">
    <citation type="submission" date="2017-05" db="EMBL/GenBank/DDBJ databases">
        <authorList>
            <person name="Rodrigo-Torres L."/>
            <person name="Arahal R. D."/>
            <person name="Lucena T."/>
        </authorList>
    </citation>
    <scope>NUCLEOTIDE SEQUENCE [LARGE SCALE GENOMIC DNA]</scope>
    <source>
        <strain evidence="6">CECT 8649</strain>
    </source>
</reference>
<accession>A0A238J6T4</accession>
<dbReference type="InterPro" id="IPR019888">
    <property type="entry name" value="Tscrpt_reg_AsnC-like"/>
</dbReference>
<dbReference type="Pfam" id="PF13412">
    <property type="entry name" value="HTH_24"/>
    <property type="match status" value="1"/>
</dbReference>
<dbReference type="EMBL" id="FXXP01000001">
    <property type="protein sequence ID" value="SMX26378.1"/>
    <property type="molecule type" value="Genomic_DNA"/>
</dbReference>
<dbReference type="PRINTS" id="PR00033">
    <property type="entry name" value="HTHASNC"/>
</dbReference>
<dbReference type="PROSITE" id="PS00519">
    <property type="entry name" value="HTH_ASNC_1"/>
    <property type="match status" value="1"/>
</dbReference>
<keyword evidence="6" id="KW-1185">Reference proteome</keyword>
<keyword evidence="2" id="KW-0238">DNA-binding</keyword>
<gene>
    <name evidence="5" type="primary">lrp_2</name>
    <name evidence="5" type="ORF">TRP8649_00453</name>
</gene>
<dbReference type="InterPro" id="IPR019885">
    <property type="entry name" value="Tscrpt_reg_HTH_AsnC-type_CS"/>
</dbReference>
<protein>
    <submittedName>
        <fullName evidence="5">Leucine-responsive regulatory protein</fullName>
    </submittedName>
</protein>
<organism evidence="5 6">
    <name type="scientific">Pelagimonas phthalicica</name>
    <dbReference type="NCBI Taxonomy" id="1037362"/>
    <lineage>
        <taxon>Bacteria</taxon>
        <taxon>Pseudomonadati</taxon>
        <taxon>Pseudomonadota</taxon>
        <taxon>Alphaproteobacteria</taxon>
        <taxon>Rhodobacterales</taxon>
        <taxon>Roseobacteraceae</taxon>
        <taxon>Pelagimonas</taxon>
    </lineage>
</organism>
<sequence length="163" mass="18377">MFNLGSDVTESFQITDLDRRILELLQRDASTSMADLADSVGSSSATCWRRIRALEEAGILGPQIRLVDPHKVGRKMDVFCQVRMKSQDAETRAGFKRAVELEPTIVTAYSISGEWDYLLHLLVRDMADFEDILMRRVLEHEAVAATNTIFALSRVKYATEVPV</sequence>
<dbReference type="Pfam" id="PF01037">
    <property type="entry name" value="AsnC_trans_reg"/>
    <property type="match status" value="1"/>
</dbReference>
<evidence type="ECO:0000256" key="1">
    <source>
        <dbReference type="ARBA" id="ARBA00023015"/>
    </source>
</evidence>
<evidence type="ECO:0000313" key="5">
    <source>
        <dbReference type="EMBL" id="SMX26378.1"/>
    </source>
</evidence>
<dbReference type="InterPro" id="IPR011008">
    <property type="entry name" value="Dimeric_a/b-barrel"/>
</dbReference>
<dbReference type="InterPro" id="IPR011991">
    <property type="entry name" value="ArsR-like_HTH"/>
</dbReference>
<dbReference type="CDD" id="cd00090">
    <property type="entry name" value="HTH_ARSR"/>
    <property type="match status" value="1"/>
</dbReference>
<dbReference type="Gene3D" id="3.30.70.920">
    <property type="match status" value="1"/>
</dbReference>
<dbReference type="Gene3D" id="1.10.10.10">
    <property type="entry name" value="Winged helix-like DNA-binding domain superfamily/Winged helix DNA-binding domain"/>
    <property type="match status" value="1"/>
</dbReference>
<dbReference type="Proteomes" id="UP000225972">
    <property type="component" value="Unassembled WGS sequence"/>
</dbReference>
<dbReference type="GO" id="GO:0005829">
    <property type="term" value="C:cytosol"/>
    <property type="evidence" value="ECO:0007669"/>
    <property type="project" value="TreeGrafter"/>
</dbReference>
<dbReference type="GO" id="GO:0043200">
    <property type="term" value="P:response to amino acid"/>
    <property type="evidence" value="ECO:0007669"/>
    <property type="project" value="TreeGrafter"/>
</dbReference>